<accession>A0ABZ1TWM7</accession>
<keyword evidence="2" id="KW-1185">Reference proteome</keyword>
<organism evidence="1 2">
    <name type="scientific">Kitasatospora purpeofusca</name>
    <dbReference type="NCBI Taxonomy" id="67352"/>
    <lineage>
        <taxon>Bacteria</taxon>
        <taxon>Bacillati</taxon>
        <taxon>Actinomycetota</taxon>
        <taxon>Actinomycetes</taxon>
        <taxon>Kitasatosporales</taxon>
        <taxon>Streptomycetaceae</taxon>
        <taxon>Kitasatospora</taxon>
    </lineage>
</organism>
<sequence length="498" mass="54557">MTRDLSPAEQQVLATITARIDAIVALGTVAELTATTVLNGPGAAPDYPAFQQRFARLGRRMREVRFVVREDLPATMGANTVITDEELPEVREIQLRPGLVGPGTRGLTDRALTLVHELSHSLAEGVAGHPVKDYGYRTGWAWTYLSAEVARSNADTYAEAAALLVERSENAWGQYQVFGRLAARRGQLARRSGTTTLGGALAWLDIMVNRAWVRAGDCEGFARTTFTEAKWKTPEWSVWKRHARLLALENQLASWGYITERTVRGGAAGLLPRDQAVVAQLFPYLSELKYAVDRIDPVLVERGDRITFEAASGALRVPRGTVDRAPLALAELLLDALIEGTGGLPAAKPFAKRARELVRALVDQDRDVERQGLATLRSTFAAVPAVQPSADRWAALAVELDAAVLVDLRSRWERLAKDIPAVAGLPDEVDRKVLAGLAGYFAEDVELLRTVHGRTPVPPDVRRELAATLKEASLHITNAYPDRRPELDKLRARLEALA</sequence>
<dbReference type="InterPro" id="IPR024079">
    <property type="entry name" value="MetalloPept_cat_dom_sf"/>
</dbReference>
<evidence type="ECO:0000313" key="2">
    <source>
        <dbReference type="Proteomes" id="UP001432222"/>
    </source>
</evidence>
<reference evidence="1" key="1">
    <citation type="submission" date="2022-10" db="EMBL/GenBank/DDBJ databases">
        <title>The complete genomes of actinobacterial strains from the NBC collection.</title>
        <authorList>
            <person name="Joergensen T.S."/>
            <person name="Alvarez Arevalo M."/>
            <person name="Sterndorff E.B."/>
            <person name="Faurdal D."/>
            <person name="Vuksanovic O."/>
            <person name="Mourched A.-S."/>
            <person name="Charusanti P."/>
            <person name="Shaw S."/>
            <person name="Blin K."/>
            <person name="Weber T."/>
        </authorList>
    </citation>
    <scope>NUCLEOTIDE SEQUENCE</scope>
    <source>
        <strain evidence="1">NBC_00222</strain>
    </source>
</reference>
<proteinExistence type="predicted"/>
<gene>
    <name evidence="1" type="ORF">OHA16_04070</name>
</gene>
<dbReference type="RefSeq" id="WP_328953297.1">
    <property type="nucleotide sequence ID" value="NZ_CP108110.1"/>
</dbReference>
<evidence type="ECO:0000313" key="1">
    <source>
        <dbReference type="EMBL" id="WUQ82229.1"/>
    </source>
</evidence>
<dbReference type="Proteomes" id="UP001432222">
    <property type="component" value="Chromosome"/>
</dbReference>
<dbReference type="EMBL" id="CP108110">
    <property type="protein sequence ID" value="WUQ82229.1"/>
    <property type="molecule type" value="Genomic_DNA"/>
</dbReference>
<name>A0ABZ1TWM7_9ACTN</name>
<dbReference type="Gene3D" id="3.40.390.10">
    <property type="entry name" value="Collagenase (Catalytic Domain)"/>
    <property type="match status" value="1"/>
</dbReference>
<protein>
    <submittedName>
        <fullName evidence="1">Uncharacterized protein</fullName>
    </submittedName>
</protein>